<evidence type="ECO:0000313" key="6">
    <source>
        <dbReference type="Proteomes" id="UP001183246"/>
    </source>
</evidence>
<reference evidence="6" key="1">
    <citation type="submission" date="2023-07" db="EMBL/GenBank/DDBJ databases">
        <title>30 novel species of actinomycetes from the DSMZ collection.</title>
        <authorList>
            <person name="Nouioui I."/>
        </authorList>
    </citation>
    <scope>NUCLEOTIDE SEQUENCE [LARGE SCALE GENOMIC DNA]</scope>
    <source>
        <strain evidence="6">DSM 44938</strain>
    </source>
</reference>
<accession>A0ABU2MMB9</accession>
<keyword evidence="2" id="KW-0238">DNA-binding</keyword>
<dbReference type="Gene3D" id="1.10.10.60">
    <property type="entry name" value="Homeodomain-like"/>
    <property type="match status" value="2"/>
</dbReference>
<keyword evidence="3" id="KW-0804">Transcription</keyword>
<evidence type="ECO:0000256" key="2">
    <source>
        <dbReference type="ARBA" id="ARBA00023125"/>
    </source>
</evidence>
<dbReference type="Pfam" id="PF12833">
    <property type="entry name" value="HTH_18"/>
    <property type="match status" value="1"/>
</dbReference>
<evidence type="ECO:0000313" key="5">
    <source>
        <dbReference type="EMBL" id="MDT0342269.1"/>
    </source>
</evidence>
<protein>
    <submittedName>
        <fullName evidence="5">AraC family transcriptional regulator</fullName>
    </submittedName>
</protein>
<dbReference type="InterPro" id="IPR050204">
    <property type="entry name" value="AraC_XylS_family_regulators"/>
</dbReference>
<feature type="domain" description="HTH araC/xylS-type" evidence="4">
    <location>
        <begin position="206"/>
        <end position="304"/>
    </location>
</feature>
<dbReference type="PANTHER" id="PTHR46796:SF13">
    <property type="entry name" value="HTH-TYPE TRANSCRIPTIONAL ACTIVATOR RHAS"/>
    <property type="match status" value="1"/>
</dbReference>
<evidence type="ECO:0000259" key="4">
    <source>
        <dbReference type="PROSITE" id="PS01124"/>
    </source>
</evidence>
<gene>
    <name evidence="5" type="ORF">RM590_06440</name>
</gene>
<dbReference type="InterPro" id="IPR009057">
    <property type="entry name" value="Homeodomain-like_sf"/>
</dbReference>
<dbReference type="PANTHER" id="PTHR46796">
    <property type="entry name" value="HTH-TYPE TRANSCRIPTIONAL ACTIVATOR RHAS-RELATED"/>
    <property type="match status" value="1"/>
</dbReference>
<comment type="caution">
    <text evidence="5">The sequence shown here is derived from an EMBL/GenBank/DDBJ whole genome shotgun (WGS) entry which is preliminary data.</text>
</comment>
<dbReference type="InterPro" id="IPR032783">
    <property type="entry name" value="AraC_lig"/>
</dbReference>
<dbReference type="SMART" id="SM00342">
    <property type="entry name" value="HTH_ARAC"/>
    <property type="match status" value="1"/>
</dbReference>
<dbReference type="RefSeq" id="WP_311703387.1">
    <property type="nucleotide sequence ID" value="NZ_JAVREL010000002.1"/>
</dbReference>
<organism evidence="5 6">
    <name type="scientific">Streptomyces litchfieldiae</name>
    <dbReference type="NCBI Taxonomy" id="3075543"/>
    <lineage>
        <taxon>Bacteria</taxon>
        <taxon>Bacillati</taxon>
        <taxon>Actinomycetota</taxon>
        <taxon>Actinomycetes</taxon>
        <taxon>Kitasatosporales</taxon>
        <taxon>Streptomycetaceae</taxon>
        <taxon>Streptomyces</taxon>
    </lineage>
</organism>
<dbReference type="InterPro" id="IPR018062">
    <property type="entry name" value="HTH_AraC-typ_CS"/>
</dbReference>
<dbReference type="SUPFAM" id="SSF46689">
    <property type="entry name" value="Homeodomain-like"/>
    <property type="match status" value="2"/>
</dbReference>
<proteinExistence type="predicted"/>
<name>A0ABU2MMB9_9ACTN</name>
<dbReference type="PROSITE" id="PS00041">
    <property type="entry name" value="HTH_ARAC_FAMILY_1"/>
    <property type="match status" value="1"/>
</dbReference>
<dbReference type="PROSITE" id="PS01124">
    <property type="entry name" value="HTH_ARAC_FAMILY_2"/>
    <property type="match status" value="1"/>
</dbReference>
<sequence length="305" mass="32559">MDVLANVLDEVRARGALFRRALLDPPWSLRFETGAPLTLVSMLRGRAWVVPPAGEPAPLGPGDVAVLTGPAPYTVADDPATPPRQVVTVEDYCAESREMVPLGPRTCGTAPDAAALLLGGAYAGRAEIGERLLRALPGLLVVPADGFRSPALDLVAAEAAVERPGQQVVLDRLLDLILVETLRAWFELRPGRAPVWYRSPGDPVVDHALRLLHEDPAHPWTVRELAAAAGVSRAAFARRFTARVGEPPMTYLAGWRVALAADLLRSTDATVGSIARRVGYSGAFALSVAFKRLRGVSPTEHRAGT</sequence>
<dbReference type="Proteomes" id="UP001183246">
    <property type="component" value="Unassembled WGS sequence"/>
</dbReference>
<dbReference type="InterPro" id="IPR018060">
    <property type="entry name" value="HTH_AraC"/>
</dbReference>
<keyword evidence="1" id="KW-0805">Transcription regulation</keyword>
<evidence type="ECO:0000256" key="3">
    <source>
        <dbReference type="ARBA" id="ARBA00023163"/>
    </source>
</evidence>
<dbReference type="EMBL" id="JAVREL010000002">
    <property type="protein sequence ID" value="MDT0342269.1"/>
    <property type="molecule type" value="Genomic_DNA"/>
</dbReference>
<evidence type="ECO:0000256" key="1">
    <source>
        <dbReference type="ARBA" id="ARBA00023015"/>
    </source>
</evidence>
<dbReference type="Pfam" id="PF12852">
    <property type="entry name" value="Cupin_6"/>
    <property type="match status" value="1"/>
</dbReference>
<keyword evidence="6" id="KW-1185">Reference proteome</keyword>